<dbReference type="GO" id="GO:1904315">
    <property type="term" value="F:transmitter-gated monoatomic ion channel activity involved in regulation of postsynaptic membrane potential"/>
    <property type="evidence" value="ECO:0000318"/>
    <property type="project" value="GO_Central"/>
</dbReference>
<dbReference type="SUPFAM" id="SSF90112">
    <property type="entry name" value="Neurotransmitter-gated ion-channel transmembrane pore"/>
    <property type="match status" value="1"/>
</dbReference>
<dbReference type="GO" id="GO:0043005">
    <property type="term" value="C:neuron projection"/>
    <property type="evidence" value="ECO:0000318"/>
    <property type="project" value="GO_Central"/>
</dbReference>
<comment type="caution">
    <text evidence="5">Lacks conserved residue(s) required for the propagation of feature annotation.</text>
</comment>
<dbReference type="PRINTS" id="PR00252">
    <property type="entry name" value="NRIONCHANNEL"/>
</dbReference>
<keyword evidence="4 5" id="KW-0472">Membrane</keyword>
<dbReference type="Proteomes" id="UP000001038">
    <property type="component" value="Chromosome 19"/>
</dbReference>
<dbReference type="SUPFAM" id="SSF63712">
    <property type="entry name" value="Nicotinic receptor ligand binding domain-like"/>
    <property type="match status" value="1"/>
</dbReference>
<dbReference type="AlphaFoldDB" id="A0A3B3HX62"/>
<feature type="transmembrane region" description="Helical" evidence="5">
    <location>
        <begin position="146"/>
        <end position="169"/>
    </location>
</feature>
<comment type="subcellular location">
    <subcellularLocation>
        <location evidence="1">Membrane</location>
        <topology evidence="1">Multi-pass membrane protein</topology>
    </subcellularLocation>
</comment>
<evidence type="ECO:0000256" key="2">
    <source>
        <dbReference type="ARBA" id="ARBA00022692"/>
    </source>
</evidence>
<dbReference type="InterPro" id="IPR018000">
    <property type="entry name" value="Neurotransmitter_ion_chnl_CS"/>
</dbReference>
<dbReference type="InterPro" id="IPR038050">
    <property type="entry name" value="Neuro_actylchol_rec"/>
</dbReference>
<keyword evidence="5" id="KW-0813">Transport</keyword>
<keyword evidence="5" id="KW-0407">Ion channel</keyword>
<dbReference type="InParanoid" id="A0A3B3HX62"/>
<dbReference type="GO" id="GO:0045202">
    <property type="term" value="C:synapse"/>
    <property type="evidence" value="ECO:0000318"/>
    <property type="project" value="GO_Central"/>
</dbReference>
<dbReference type="GO" id="GO:1902495">
    <property type="term" value="C:transmembrane transporter complex"/>
    <property type="evidence" value="ECO:0000318"/>
    <property type="project" value="GO_Central"/>
</dbReference>
<dbReference type="PROSITE" id="PS00236">
    <property type="entry name" value="NEUROTR_ION_CHANNEL"/>
    <property type="match status" value="1"/>
</dbReference>
<keyword evidence="5" id="KW-0406">Ion transport</keyword>
<evidence type="ECO:0000256" key="5">
    <source>
        <dbReference type="RuleBase" id="RU000687"/>
    </source>
</evidence>
<feature type="domain" description="Neurotransmitter-gated ion-channel transmembrane" evidence="7">
    <location>
        <begin position="153"/>
        <end position="202"/>
    </location>
</feature>
<dbReference type="Gene3D" id="2.70.170.10">
    <property type="entry name" value="Neurotransmitter-gated ion-channel ligand-binding domain"/>
    <property type="match status" value="1"/>
</dbReference>
<reference evidence="8" key="2">
    <citation type="submission" date="2025-08" db="UniProtKB">
        <authorList>
            <consortium name="Ensembl"/>
        </authorList>
    </citation>
    <scope>IDENTIFICATION</scope>
    <source>
        <strain evidence="8">Hd-rR</strain>
    </source>
</reference>
<dbReference type="GO" id="GO:0022850">
    <property type="term" value="F:serotonin-gated monoatomic cation channel activity"/>
    <property type="evidence" value="ECO:0000318"/>
    <property type="project" value="GO_Central"/>
</dbReference>
<dbReference type="InterPro" id="IPR036719">
    <property type="entry name" value="Neuro-gated_channel_TM_sf"/>
</dbReference>
<dbReference type="Bgee" id="ENSORLG00000025496">
    <property type="expression patterns" value="Expressed in testis and 1 other cell type or tissue"/>
</dbReference>
<evidence type="ECO:0000256" key="4">
    <source>
        <dbReference type="ARBA" id="ARBA00023136"/>
    </source>
</evidence>
<sequence length="203" mass="23533">WISKWNNERISWNPDKFCGISQISVPKNLLWKPDLLIYEIQKDDSPQLQSMTISYDGTVSMDENLRVFSTCHMDVHKFPFDTQECNISISSANHCDEMRIIPISNSTRATQFSHQLIRTQGEWEFLHLTVSSQNFSYEFTMKRRPLLHVINLLLPVLFFLTLDLASFFIADYRGEKLGFKVTVLLAISVLLLILNEILPSMSN</sequence>
<feature type="domain" description="Neurotransmitter-gated ion-channel ligand-binding" evidence="6">
    <location>
        <begin position="4"/>
        <end position="142"/>
    </location>
</feature>
<dbReference type="GO" id="GO:0005886">
    <property type="term" value="C:plasma membrane"/>
    <property type="evidence" value="ECO:0000318"/>
    <property type="project" value="GO_Central"/>
</dbReference>
<evidence type="ECO:0000256" key="3">
    <source>
        <dbReference type="ARBA" id="ARBA00022989"/>
    </source>
</evidence>
<dbReference type="Ensembl" id="ENSORLT00000031337.1">
    <property type="protein sequence ID" value="ENSORLP00000036407.1"/>
    <property type="gene ID" value="ENSORLG00000025496.1"/>
</dbReference>
<dbReference type="InterPro" id="IPR036734">
    <property type="entry name" value="Neur_chan_lig-bd_sf"/>
</dbReference>
<dbReference type="GeneTree" id="ENSGT00940000163471"/>
<dbReference type="InterPro" id="IPR006029">
    <property type="entry name" value="Neurotrans-gated_channel_TM"/>
</dbReference>
<dbReference type="GO" id="GO:0034220">
    <property type="term" value="P:monoatomic ion transmembrane transport"/>
    <property type="evidence" value="ECO:0000318"/>
    <property type="project" value="GO_Central"/>
</dbReference>
<dbReference type="GO" id="GO:0042391">
    <property type="term" value="P:regulation of membrane potential"/>
    <property type="evidence" value="ECO:0000318"/>
    <property type="project" value="GO_Central"/>
</dbReference>
<keyword evidence="3 5" id="KW-1133">Transmembrane helix</keyword>
<keyword evidence="2 5" id="KW-0812">Transmembrane</keyword>
<dbReference type="InterPro" id="IPR006202">
    <property type="entry name" value="Neur_chan_lig-bd"/>
</dbReference>
<accession>A0A3B3HX62</accession>
<dbReference type="GO" id="GO:0098794">
    <property type="term" value="C:postsynapse"/>
    <property type="evidence" value="ECO:0007669"/>
    <property type="project" value="GOC"/>
</dbReference>
<reference evidence="8" key="3">
    <citation type="submission" date="2025-09" db="UniProtKB">
        <authorList>
            <consortium name="Ensembl"/>
        </authorList>
    </citation>
    <scope>IDENTIFICATION</scope>
    <source>
        <strain evidence="8">Hd-rR</strain>
    </source>
</reference>
<protein>
    <submittedName>
        <fullName evidence="8">Si:dkey-49c17.4</fullName>
    </submittedName>
</protein>
<comment type="similarity">
    <text evidence="5">Belongs to the ligand-gated ion channel (TC 1.A.9) family.</text>
</comment>
<proteinExistence type="inferred from homology"/>
<keyword evidence="9" id="KW-1185">Reference proteome</keyword>
<feature type="transmembrane region" description="Helical" evidence="5">
    <location>
        <begin position="181"/>
        <end position="198"/>
    </location>
</feature>
<dbReference type="Gene3D" id="1.20.58.390">
    <property type="entry name" value="Neurotransmitter-gated ion-channel transmembrane domain"/>
    <property type="match status" value="1"/>
</dbReference>
<dbReference type="GO" id="GO:0007268">
    <property type="term" value="P:chemical synaptic transmission"/>
    <property type="evidence" value="ECO:0000318"/>
    <property type="project" value="GO_Central"/>
</dbReference>
<dbReference type="Pfam" id="PF02931">
    <property type="entry name" value="Neur_chan_LBD"/>
    <property type="match status" value="1"/>
</dbReference>
<evidence type="ECO:0000313" key="9">
    <source>
        <dbReference type="Proteomes" id="UP000001038"/>
    </source>
</evidence>
<name>A0A3B3HX62_ORYLA</name>
<dbReference type="Pfam" id="PF02932">
    <property type="entry name" value="Neur_chan_memb"/>
    <property type="match status" value="1"/>
</dbReference>
<evidence type="ECO:0000259" key="6">
    <source>
        <dbReference type="Pfam" id="PF02931"/>
    </source>
</evidence>
<dbReference type="InterPro" id="IPR006201">
    <property type="entry name" value="Neur_channel"/>
</dbReference>
<evidence type="ECO:0000259" key="7">
    <source>
        <dbReference type="Pfam" id="PF02932"/>
    </source>
</evidence>
<organism evidence="8 9">
    <name type="scientific">Oryzias latipes</name>
    <name type="common">Japanese rice fish</name>
    <name type="synonym">Japanese killifish</name>
    <dbReference type="NCBI Taxonomy" id="8090"/>
    <lineage>
        <taxon>Eukaryota</taxon>
        <taxon>Metazoa</taxon>
        <taxon>Chordata</taxon>
        <taxon>Craniata</taxon>
        <taxon>Vertebrata</taxon>
        <taxon>Euteleostomi</taxon>
        <taxon>Actinopterygii</taxon>
        <taxon>Neopterygii</taxon>
        <taxon>Teleostei</taxon>
        <taxon>Neoteleostei</taxon>
        <taxon>Acanthomorphata</taxon>
        <taxon>Ovalentaria</taxon>
        <taxon>Atherinomorphae</taxon>
        <taxon>Beloniformes</taxon>
        <taxon>Adrianichthyidae</taxon>
        <taxon>Oryziinae</taxon>
        <taxon>Oryzias</taxon>
    </lineage>
</organism>
<evidence type="ECO:0000256" key="1">
    <source>
        <dbReference type="ARBA" id="ARBA00004141"/>
    </source>
</evidence>
<dbReference type="GO" id="GO:0005231">
    <property type="term" value="F:excitatory extracellular ligand-gated monoatomic ion channel activity"/>
    <property type="evidence" value="ECO:0000318"/>
    <property type="project" value="GO_Central"/>
</dbReference>
<reference evidence="8 9" key="1">
    <citation type="journal article" date="2007" name="Nature">
        <title>The medaka draft genome and insights into vertebrate genome evolution.</title>
        <authorList>
            <person name="Kasahara M."/>
            <person name="Naruse K."/>
            <person name="Sasaki S."/>
            <person name="Nakatani Y."/>
            <person name="Qu W."/>
            <person name="Ahsan B."/>
            <person name="Yamada T."/>
            <person name="Nagayasu Y."/>
            <person name="Doi K."/>
            <person name="Kasai Y."/>
            <person name="Jindo T."/>
            <person name="Kobayashi D."/>
            <person name="Shimada A."/>
            <person name="Toyoda A."/>
            <person name="Kuroki Y."/>
            <person name="Fujiyama A."/>
            <person name="Sasaki T."/>
            <person name="Shimizu A."/>
            <person name="Asakawa S."/>
            <person name="Shimizu N."/>
            <person name="Hashimoto S."/>
            <person name="Yang J."/>
            <person name="Lee Y."/>
            <person name="Matsushima K."/>
            <person name="Sugano S."/>
            <person name="Sakaizumi M."/>
            <person name="Narita T."/>
            <person name="Ohishi K."/>
            <person name="Haga S."/>
            <person name="Ohta F."/>
            <person name="Nomoto H."/>
            <person name="Nogata K."/>
            <person name="Morishita T."/>
            <person name="Endo T."/>
            <person name="Shin-I T."/>
            <person name="Takeda H."/>
            <person name="Morishita S."/>
            <person name="Kohara Y."/>
        </authorList>
    </citation>
    <scope>NUCLEOTIDE SEQUENCE [LARGE SCALE GENOMIC DNA]</scope>
    <source>
        <strain evidence="8 9">Hd-rR</strain>
    </source>
</reference>
<evidence type="ECO:0000313" key="8">
    <source>
        <dbReference type="Ensembl" id="ENSORLP00000036407.1"/>
    </source>
</evidence>
<dbReference type="PANTHER" id="PTHR18945">
    <property type="entry name" value="NEUROTRANSMITTER GATED ION CHANNEL"/>
    <property type="match status" value="1"/>
</dbReference>